<dbReference type="GeneID" id="30157252"/>
<dbReference type="SUPFAM" id="SSF57903">
    <property type="entry name" value="FYVE/PHD zinc finger"/>
    <property type="match status" value="1"/>
</dbReference>
<organism evidence="6 7">
    <name type="scientific">Cryptococcus amylolentus CBS 6039</name>
    <dbReference type="NCBI Taxonomy" id="1295533"/>
    <lineage>
        <taxon>Eukaryota</taxon>
        <taxon>Fungi</taxon>
        <taxon>Dikarya</taxon>
        <taxon>Basidiomycota</taxon>
        <taxon>Agaricomycotina</taxon>
        <taxon>Tremellomycetes</taxon>
        <taxon>Tremellales</taxon>
        <taxon>Cryptococcaceae</taxon>
        <taxon>Cryptococcus</taxon>
    </lineage>
</organism>
<feature type="region of interest" description="Disordered" evidence="4">
    <location>
        <begin position="335"/>
        <end position="381"/>
    </location>
</feature>
<evidence type="ECO:0000256" key="2">
    <source>
        <dbReference type="ARBA" id="ARBA00022771"/>
    </source>
</evidence>
<evidence type="ECO:0000259" key="5">
    <source>
        <dbReference type="SMART" id="SM00249"/>
    </source>
</evidence>
<evidence type="ECO:0000256" key="3">
    <source>
        <dbReference type="ARBA" id="ARBA00022833"/>
    </source>
</evidence>
<dbReference type="InterPro" id="IPR019786">
    <property type="entry name" value="Zinc_finger_PHD-type_CS"/>
</dbReference>
<feature type="region of interest" description="Disordered" evidence="4">
    <location>
        <begin position="167"/>
        <end position="266"/>
    </location>
</feature>
<dbReference type="PROSITE" id="PS01359">
    <property type="entry name" value="ZF_PHD_1"/>
    <property type="match status" value="1"/>
</dbReference>
<dbReference type="Gene3D" id="3.30.40.10">
    <property type="entry name" value="Zinc/RING finger domain, C3HC4 (zinc finger)"/>
    <property type="match status" value="1"/>
</dbReference>
<dbReference type="GO" id="GO:0008270">
    <property type="term" value="F:zinc ion binding"/>
    <property type="evidence" value="ECO:0007669"/>
    <property type="project" value="UniProtKB-KW"/>
</dbReference>
<feature type="domain" description="Zinc finger PHD-type" evidence="5">
    <location>
        <begin position="571"/>
        <end position="618"/>
    </location>
</feature>
<proteinExistence type="predicted"/>
<feature type="compositionally biased region" description="Polar residues" evidence="4">
    <location>
        <begin position="52"/>
        <end position="61"/>
    </location>
</feature>
<feature type="compositionally biased region" description="Low complexity" evidence="4">
    <location>
        <begin position="866"/>
        <end position="881"/>
    </location>
</feature>
<accession>A0A1E3HHZ4</accession>
<evidence type="ECO:0000256" key="1">
    <source>
        <dbReference type="ARBA" id="ARBA00022723"/>
    </source>
</evidence>
<dbReference type="Pfam" id="PF00628">
    <property type="entry name" value="PHD"/>
    <property type="match status" value="1"/>
</dbReference>
<dbReference type="AlphaFoldDB" id="A0A1E3HHZ4"/>
<dbReference type="RefSeq" id="XP_018991501.1">
    <property type="nucleotide sequence ID" value="XM_019140350.1"/>
</dbReference>
<keyword evidence="7" id="KW-1185">Reference proteome</keyword>
<dbReference type="InterPro" id="IPR019787">
    <property type="entry name" value="Znf_PHD-finger"/>
</dbReference>
<protein>
    <recommendedName>
        <fullName evidence="5">Zinc finger PHD-type domain-containing protein</fullName>
    </recommendedName>
</protein>
<dbReference type="InterPro" id="IPR013083">
    <property type="entry name" value="Znf_RING/FYVE/PHD"/>
</dbReference>
<dbReference type="OrthoDB" id="436852at2759"/>
<comment type="caution">
    <text evidence="6">The sequence shown here is derived from an EMBL/GenBank/DDBJ whole genome shotgun (WGS) entry which is preliminary data.</text>
</comment>
<dbReference type="SMART" id="SM00249">
    <property type="entry name" value="PHD"/>
    <property type="match status" value="1"/>
</dbReference>
<sequence length="894" mass="97192">MAGPVIIDTPLHLAMPNSTTQELMTDWTPRLGSFGGSLRRDKDNMDIGGSPYRTSPHGSPTPQGPTLFINTPHSTSHLAYPSISGSPFPHVPHHRHLASPLSQSQSYYPSPHEGFEPNPVQWQAHGRSPTYAEGSGHLQYPGYYTGGHGLLSTSALERPYNSAHGEAISTMSQKKRGKQPMRGSGGMGRATPKRVRSEETLGSAKRLRVGGPEQERYISPAAYPGPSGHSGAQDMIPINEIPEDLANGSVPRPQPEGAATGEPEHRPLVITRHETEGRKLGLLGIARGELEDSKTPEDPPLSPRMTTIDVLETDESGRAILATREVLETELTWLDPNNQMTPPSSPKRMSFQTPVAPGKQAPKEKEQTAEENSEPALEREANQLSKRLQAFTEAMTHDEQPLVSTRIEMFGRVAVRKSTAFSFLQLSSAEAAIEEIKADGKEDWEVESDESRVFRPLVRPMWPDNEAPWALAGGKMKDRIRREEGAKVHTLRRYLETSSDESEEEDEHPRFFRAVRQTGHWGRGKGKSISRLLPMEMRERERRMDRTSARDALLSSLRSRPVPILPAGVVACVCGATAPNELGSMISCAACRTWHHLICNEFEDVAKVGPNWWCQSCTANASGLRTPVSHTPTRSYSSIGDPRSSAVKSDIDHIALAPSPMFVNSGNISAARTPVTRNPGSSPQRPKHSRVLSFGGDMWTFQEDAAPSTPVPVVHDRYSTPRISDTPFDVTSTPSRHLDFNFGQPSLFSLTPLGGRSRIPSTVLIDGTPVMRATPRNASGHGGALEPMSVPSRADFFRELNKGNGPHSAGPSLGHHHSNAAVHHMAGSASLGTGDRELPGSPRWPHSLLGAQLSPSPFGGGHRRSLSGNKLSSMRSSSRSGLGTGVGVAEEKDE</sequence>
<dbReference type="STRING" id="1295533.A0A1E3HHZ4"/>
<feature type="compositionally biased region" description="Low complexity" evidence="4">
    <location>
        <begin position="99"/>
        <end position="111"/>
    </location>
</feature>
<dbReference type="Proteomes" id="UP000094065">
    <property type="component" value="Unassembled WGS sequence"/>
</dbReference>
<evidence type="ECO:0000313" key="6">
    <source>
        <dbReference type="EMBL" id="ODN75970.1"/>
    </source>
</evidence>
<evidence type="ECO:0000313" key="7">
    <source>
        <dbReference type="Proteomes" id="UP000094065"/>
    </source>
</evidence>
<feature type="compositionally biased region" description="Polar residues" evidence="4">
    <location>
        <begin position="68"/>
        <end position="77"/>
    </location>
</feature>
<dbReference type="PANTHER" id="PTHR46201:SF9">
    <property type="entry name" value="PHD FINGER PROTEIN MALE MEIOCYTE DEATH 1"/>
    <property type="match status" value="1"/>
</dbReference>
<evidence type="ECO:0000256" key="4">
    <source>
        <dbReference type="SAM" id="MobiDB-lite"/>
    </source>
</evidence>
<name>A0A1E3HHZ4_9TREE</name>
<feature type="region of interest" description="Disordered" evidence="4">
    <location>
        <begin position="34"/>
        <end position="133"/>
    </location>
</feature>
<dbReference type="InterPro" id="IPR001965">
    <property type="entry name" value="Znf_PHD"/>
</dbReference>
<dbReference type="PANTHER" id="PTHR46201">
    <property type="entry name" value="PHD FINGER PROTEIN MALE MEIOCYTE DEATH 1-RELATED"/>
    <property type="match status" value="1"/>
</dbReference>
<reference evidence="6 7" key="1">
    <citation type="submission" date="2016-06" db="EMBL/GenBank/DDBJ databases">
        <title>Evolution of pathogenesis and genome organization in the Tremellales.</title>
        <authorList>
            <person name="Cuomo C."/>
            <person name="Litvintseva A."/>
            <person name="Heitman J."/>
            <person name="Chen Y."/>
            <person name="Sun S."/>
            <person name="Springer D."/>
            <person name="Dromer F."/>
            <person name="Young S."/>
            <person name="Zeng Q."/>
            <person name="Chapman S."/>
            <person name="Gujja S."/>
            <person name="Saif S."/>
            <person name="Birren B."/>
        </authorList>
    </citation>
    <scope>NUCLEOTIDE SEQUENCE [LARGE SCALE GENOMIC DNA]</scope>
    <source>
        <strain evidence="6 7">CBS 6039</strain>
    </source>
</reference>
<dbReference type="EMBL" id="AWGJ01000009">
    <property type="protein sequence ID" value="ODN75970.1"/>
    <property type="molecule type" value="Genomic_DNA"/>
</dbReference>
<keyword evidence="3" id="KW-0862">Zinc</keyword>
<feature type="region of interest" description="Disordered" evidence="4">
    <location>
        <begin position="829"/>
        <end position="894"/>
    </location>
</feature>
<keyword evidence="2" id="KW-0863">Zinc-finger</keyword>
<keyword evidence="1" id="KW-0479">Metal-binding</keyword>
<gene>
    <name evidence="6" type="ORF">L202_05943</name>
</gene>
<dbReference type="InterPro" id="IPR011011">
    <property type="entry name" value="Znf_FYVE_PHD"/>
</dbReference>